<keyword evidence="3 7" id="KW-0489">Methyltransferase</keyword>
<comment type="caution">
    <text evidence="7">Lacks conserved residue(s) required for the propagation of feature annotation.</text>
</comment>
<dbReference type="Pfam" id="PF02390">
    <property type="entry name" value="Methyltransf_4"/>
    <property type="match status" value="1"/>
</dbReference>
<comment type="function">
    <text evidence="2 7">Catalyzes the formation of N(7)-methylguanine at position 46 (m7G46) in tRNA.</text>
</comment>
<dbReference type="EMBL" id="CP032157">
    <property type="protein sequence ID" value="AXY76562.1"/>
    <property type="molecule type" value="Genomic_DNA"/>
</dbReference>
<keyword evidence="6 7" id="KW-0819">tRNA processing</keyword>
<accession>A0A3B7MPY3</accession>
<dbReference type="PANTHER" id="PTHR23417">
    <property type="entry name" value="3-DEOXY-D-MANNO-OCTULOSONIC-ACID TRANSFERASE/TRNA GUANINE-N 7 - -METHYLTRANSFERASE"/>
    <property type="match status" value="1"/>
</dbReference>
<dbReference type="KEGG" id="pseg:D3H65_22305"/>
<evidence type="ECO:0000256" key="3">
    <source>
        <dbReference type="ARBA" id="ARBA00022603"/>
    </source>
</evidence>
<comment type="pathway">
    <text evidence="7">tRNA modification; N(7)-methylguanine-tRNA biosynthesis.</text>
</comment>
<keyword evidence="9" id="KW-1185">Reference proteome</keyword>
<proteinExistence type="inferred from homology"/>
<dbReference type="PROSITE" id="PS51625">
    <property type="entry name" value="SAM_MT_TRMB"/>
    <property type="match status" value="1"/>
</dbReference>
<feature type="binding site" evidence="7">
    <location>
        <position position="42"/>
    </location>
    <ligand>
        <name>S-adenosyl-L-methionine</name>
        <dbReference type="ChEBI" id="CHEBI:59789"/>
    </ligand>
</feature>
<feature type="binding site" evidence="7">
    <location>
        <begin position="192"/>
        <end position="195"/>
    </location>
    <ligand>
        <name>substrate</name>
    </ligand>
</feature>
<dbReference type="InterPro" id="IPR029063">
    <property type="entry name" value="SAM-dependent_MTases_sf"/>
</dbReference>
<protein>
    <recommendedName>
        <fullName evidence="7">tRNA (guanine-N(7)-)-methyltransferase</fullName>
        <ecNumber evidence="7">2.1.1.33</ecNumber>
    </recommendedName>
    <alternativeName>
        <fullName evidence="7">tRNA (guanine(46)-N(7))-methyltransferase</fullName>
    </alternativeName>
    <alternativeName>
        <fullName evidence="7">tRNA(m7G46)-methyltransferase</fullName>
    </alternativeName>
</protein>
<dbReference type="Gene3D" id="3.40.50.150">
    <property type="entry name" value="Vaccinia Virus protein VP39"/>
    <property type="match status" value="1"/>
</dbReference>
<sequence length="237" mass="27295">MGHKKLIRFAEMTTFPNVLQYPENMPGKWKDFFHNDNPLVLELACGKGEYAVGLGRLFPDKNFLGIDLKGNRIWVGAKKALQENLTNVAFLRTQIDKIASYFAPGEVSEIWITFPDPQLRTGKAKKRLTHPKFLRMYQQILAPGGYINLKTDSPSLYRFTKWVIDLHELPLVQDMDDVYANKDISETLKIKTHYESLDIAQSNRIHYLQFSLPTTPLPDKNEALKELLLEEGTDRRS</sequence>
<dbReference type="OrthoDB" id="9802090at2"/>
<keyword evidence="5 7" id="KW-0949">S-adenosyl-L-methionine</keyword>
<comment type="similarity">
    <text evidence="7">Belongs to the class I-like SAM-binding methyltransferase superfamily. TrmB family.</text>
</comment>
<dbReference type="EC" id="2.1.1.33" evidence="7"/>
<keyword evidence="4 7" id="KW-0808">Transferase</keyword>
<dbReference type="Proteomes" id="UP000263900">
    <property type="component" value="Chromosome"/>
</dbReference>
<feature type="binding site" evidence="7">
    <location>
        <position position="67"/>
    </location>
    <ligand>
        <name>S-adenosyl-L-methionine</name>
        <dbReference type="ChEBI" id="CHEBI:59789"/>
    </ligand>
</feature>
<evidence type="ECO:0000256" key="1">
    <source>
        <dbReference type="ARBA" id="ARBA00000142"/>
    </source>
</evidence>
<name>A0A3B7MPY3_9BACT</name>
<evidence type="ECO:0000256" key="6">
    <source>
        <dbReference type="ARBA" id="ARBA00022694"/>
    </source>
</evidence>
<feature type="binding site" evidence="7">
    <location>
        <position position="152"/>
    </location>
    <ligand>
        <name>substrate</name>
    </ligand>
</feature>
<dbReference type="NCBIfam" id="NF001080">
    <property type="entry name" value="PRK00121.2-2"/>
    <property type="match status" value="1"/>
</dbReference>
<dbReference type="HAMAP" id="MF_01057">
    <property type="entry name" value="tRNA_methyltr_TrmB"/>
    <property type="match status" value="1"/>
</dbReference>
<dbReference type="GO" id="GO:0043527">
    <property type="term" value="C:tRNA methyltransferase complex"/>
    <property type="evidence" value="ECO:0007669"/>
    <property type="project" value="TreeGrafter"/>
</dbReference>
<feature type="binding site" evidence="7">
    <location>
        <position position="116"/>
    </location>
    <ligand>
        <name>S-adenosyl-L-methionine</name>
        <dbReference type="ChEBI" id="CHEBI:59789"/>
    </ligand>
</feature>
<evidence type="ECO:0000256" key="2">
    <source>
        <dbReference type="ARBA" id="ARBA00003015"/>
    </source>
</evidence>
<dbReference type="GO" id="GO:0008176">
    <property type="term" value="F:tRNA (guanine(46)-N7)-methyltransferase activity"/>
    <property type="evidence" value="ECO:0007669"/>
    <property type="project" value="UniProtKB-UniRule"/>
</dbReference>
<dbReference type="InterPro" id="IPR003358">
    <property type="entry name" value="tRNA_(Gua-N-7)_MeTrfase_Trmb"/>
</dbReference>
<dbReference type="PANTHER" id="PTHR23417:SF14">
    <property type="entry name" value="PENTACOTRIPEPTIDE-REPEAT REGION OF PRORP DOMAIN-CONTAINING PROTEIN"/>
    <property type="match status" value="1"/>
</dbReference>
<dbReference type="InterPro" id="IPR055361">
    <property type="entry name" value="tRNA_methyltr_TrmB_bact"/>
</dbReference>
<organism evidence="8 9">
    <name type="scientific">Paraflavitalea soli</name>
    <dbReference type="NCBI Taxonomy" id="2315862"/>
    <lineage>
        <taxon>Bacteria</taxon>
        <taxon>Pseudomonadati</taxon>
        <taxon>Bacteroidota</taxon>
        <taxon>Chitinophagia</taxon>
        <taxon>Chitinophagales</taxon>
        <taxon>Chitinophagaceae</taxon>
        <taxon>Paraflavitalea</taxon>
    </lineage>
</organism>
<evidence type="ECO:0000256" key="5">
    <source>
        <dbReference type="ARBA" id="ARBA00022691"/>
    </source>
</evidence>
<comment type="catalytic activity">
    <reaction evidence="1 7">
        <text>guanosine(46) in tRNA + S-adenosyl-L-methionine = N(7)-methylguanosine(46) in tRNA + S-adenosyl-L-homocysteine</text>
        <dbReference type="Rhea" id="RHEA:42708"/>
        <dbReference type="Rhea" id="RHEA-COMP:10188"/>
        <dbReference type="Rhea" id="RHEA-COMP:10189"/>
        <dbReference type="ChEBI" id="CHEBI:57856"/>
        <dbReference type="ChEBI" id="CHEBI:59789"/>
        <dbReference type="ChEBI" id="CHEBI:74269"/>
        <dbReference type="ChEBI" id="CHEBI:74480"/>
        <dbReference type="EC" id="2.1.1.33"/>
    </reaction>
</comment>
<dbReference type="UniPathway" id="UPA00989"/>
<evidence type="ECO:0000313" key="9">
    <source>
        <dbReference type="Proteomes" id="UP000263900"/>
    </source>
</evidence>
<evidence type="ECO:0000313" key="8">
    <source>
        <dbReference type="EMBL" id="AXY76562.1"/>
    </source>
</evidence>
<dbReference type="SUPFAM" id="SSF53335">
    <property type="entry name" value="S-adenosyl-L-methionine-dependent methyltransferases"/>
    <property type="match status" value="1"/>
</dbReference>
<evidence type="ECO:0000256" key="4">
    <source>
        <dbReference type="ARBA" id="ARBA00022679"/>
    </source>
</evidence>
<reference evidence="8 9" key="1">
    <citation type="submission" date="2018-09" db="EMBL/GenBank/DDBJ databases">
        <title>Genome sequencing of strain 6GH32-13.</title>
        <authorList>
            <person name="Weon H.-Y."/>
            <person name="Heo J."/>
            <person name="Kwon S.-W."/>
        </authorList>
    </citation>
    <scope>NUCLEOTIDE SEQUENCE [LARGE SCALE GENOMIC DNA]</scope>
    <source>
        <strain evidence="8 9">5GH32-13</strain>
    </source>
</reference>
<gene>
    <name evidence="7 8" type="primary">trmB</name>
    <name evidence="8" type="ORF">D3H65_22305</name>
</gene>
<dbReference type="AlphaFoldDB" id="A0A3B7MPY3"/>
<evidence type="ECO:0000256" key="7">
    <source>
        <dbReference type="HAMAP-Rule" id="MF_01057"/>
    </source>
</evidence>